<protein>
    <submittedName>
        <fullName evidence="1">Uncharacterized protein</fullName>
    </submittedName>
</protein>
<evidence type="ECO:0000313" key="2">
    <source>
        <dbReference type="Proteomes" id="UP000002593"/>
    </source>
</evidence>
<dbReference type="RefSeq" id="WP_011821543.1">
    <property type="nucleotide sequence ID" value="NC_008818.1"/>
</dbReference>
<dbReference type="KEGG" id="hbu:Hbut_0353"/>
<keyword evidence="2" id="KW-1185">Reference proteome</keyword>
<dbReference type="GeneID" id="4782185"/>
<dbReference type="STRING" id="415426.Hbut_0353"/>
<evidence type="ECO:0000313" key="1">
    <source>
        <dbReference type="EMBL" id="ABM80225.1"/>
    </source>
</evidence>
<proteinExistence type="predicted"/>
<organism evidence="1 2">
    <name type="scientific">Hyperthermus butylicus (strain DSM 5456 / JCM 9403 / PLM1-5)</name>
    <dbReference type="NCBI Taxonomy" id="415426"/>
    <lineage>
        <taxon>Archaea</taxon>
        <taxon>Thermoproteota</taxon>
        <taxon>Thermoprotei</taxon>
        <taxon>Desulfurococcales</taxon>
        <taxon>Pyrodictiaceae</taxon>
        <taxon>Hyperthermus</taxon>
    </lineage>
</organism>
<sequence>MVDPAARVVNLLRVIYDILGESVGFPRLALGASGSRFYRVRARIRVPVAGIVARRFIGGSVEGFNVMVLRGAIHVEPLLATGFPTIVSIGARRLYNAAYSSIALMADMEAYRRILSAAGLWAREVREYAEALAEGVREWFESRQPPSGRLQSVEYGVRRVTENAVFIGPQGSRTCSRMIVSGHVSFHEPTGILLRVDCDGELVLAVREAASPVELEGDVVTVLEELYDMVREDLEDIEKLRETIHATARKLSG</sequence>
<reference evidence="1 2" key="1">
    <citation type="journal article" date="2007" name="Archaea">
        <title>The genome of Hyperthermus butylicus: a sulfur-reducing, peptide fermenting, neutrophilic Crenarchaeote growing up to 108 degrees C.</title>
        <authorList>
            <person name="Brugger K."/>
            <person name="Chen L."/>
            <person name="Stark M."/>
            <person name="Zibat A."/>
            <person name="Redder P."/>
            <person name="Ruepp A."/>
            <person name="Awayez M."/>
            <person name="She Q."/>
            <person name="Garrett R.A."/>
            <person name="Klenk H.P."/>
        </authorList>
    </citation>
    <scope>NUCLEOTIDE SEQUENCE [LARGE SCALE GENOMIC DNA]</scope>
    <source>
        <strain evidence="2">DSM 5456 / JCM 9403 / PLM1-5</strain>
    </source>
</reference>
<gene>
    <name evidence="1" type="ordered locus">Hbut_0353</name>
</gene>
<dbReference type="EnsemblBacteria" id="ABM80225">
    <property type="protein sequence ID" value="ABM80225"/>
    <property type="gene ID" value="Hbut_0353"/>
</dbReference>
<dbReference type="AlphaFoldDB" id="A2BJR4"/>
<dbReference type="Proteomes" id="UP000002593">
    <property type="component" value="Chromosome"/>
</dbReference>
<dbReference type="EMBL" id="CP000493">
    <property type="protein sequence ID" value="ABM80225.1"/>
    <property type="molecule type" value="Genomic_DNA"/>
</dbReference>
<dbReference type="HOGENOM" id="CLU_1096702_0_0_2"/>
<name>A2BJR4_HYPBU</name>
<accession>A2BJR4</accession>